<evidence type="ECO:0000313" key="3">
    <source>
        <dbReference type="Proteomes" id="UP000327157"/>
    </source>
</evidence>
<reference evidence="2 3" key="1">
    <citation type="submission" date="2019-09" db="EMBL/GenBank/DDBJ databases">
        <authorList>
            <person name="Ou C."/>
        </authorList>
    </citation>
    <scope>NUCLEOTIDE SEQUENCE [LARGE SCALE GENOMIC DNA]</scope>
    <source>
        <strain evidence="2">S2</strain>
        <tissue evidence="2">Leaf</tissue>
    </source>
</reference>
<comment type="caution">
    <text evidence="2">The sequence shown here is derived from an EMBL/GenBank/DDBJ whole genome shotgun (WGS) entry which is preliminary data.</text>
</comment>
<dbReference type="EMBL" id="SMOL01000402">
    <property type="protein sequence ID" value="KAB2614878.1"/>
    <property type="molecule type" value="Genomic_DNA"/>
</dbReference>
<reference evidence="2 3" key="3">
    <citation type="submission" date="2019-11" db="EMBL/GenBank/DDBJ databases">
        <title>A de novo genome assembly of a pear dwarfing rootstock.</title>
        <authorList>
            <person name="Wang F."/>
            <person name="Wang J."/>
            <person name="Li S."/>
            <person name="Zhang Y."/>
            <person name="Fang M."/>
            <person name="Ma L."/>
            <person name="Zhao Y."/>
            <person name="Jiang S."/>
        </authorList>
    </citation>
    <scope>NUCLEOTIDE SEQUENCE [LARGE SCALE GENOMIC DNA]</scope>
    <source>
        <strain evidence="2">S2</strain>
        <tissue evidence="2">Leaf</tissue>
    </source>
</reference>
<feature type="compositionally biased region" description="Basic and acidic residues" evidence="1">
    <location>
        <begin position="214"/>
        <end position="225"/>
    </location>
</feature>
<dbReference type="OrthoDB" id="1166276at2759"/>
<feature type="region of interest" description="Disordered" evidence="1">
    <location>
        <begin position="52"/>
        <end position="254"/>
    </location>
</feature>
<feature type="compositionally biased region" description="Basic and acidic residues" evidence="1">
    <location>
        <begin position="52"/>
        <end position="63"/>
    </location>
</feature>
<feature type="compositionally biased region" description="Basic and acidic residues" evidence="1">
    <location>
        <begin position="138"/>
        <end position="156"/>
    </location>
</feature>
<feature type="compositionally biased region" description="Basic and acidic residues" evidence="1">
    <location>
        <begin position="121"/>
        <end position="130"/>
    </location>
</feature>
<dbReference type="PANTHER" id="PTHR48227:SF1">
    <property type="entry name" value="DNA LIGASE 1-LIKE"/>
    <property type="match status" value="1"/>
</dbReference>
<dbReference type="PANTHER" id="PTHR48227">
    <property type="entry name" value="DNA TOPOISOMERASE 1-LIKE"/>
    <property type="match status" value="1"/>
</dbReference>
<accession>A0A5N5GHP9</accession>
<name>A0A5N5GHP9_9ROSA</name>
<feature type="compositionally biased region" description="Basic and acidic residues" evidence="1">
    <location>
        <begin position="173"/>
        <end position="200"/>
    </location>
</feature>
<dbReference type="AlphaFoldDB" id="A0A5N5GHP9"/>
<evidence type="ECO:0000256" key="1">
    <source>
        <dbReference type="SAM" id="MobiDB-lite"/>
    </source>
</evidence>
<feature type="compositionally biased region" description="Gly residues" evidence="1">
    <location>
        <begin position="233"/>
        <end position="243"/>
    </location>
</feature>
<proteinExistence type="predicted"/>
<sequence length="254" mass="27843">MKTVSGIVLSSKPISLSKATSTLSSFVSSDTGASQEFSVYLRRTLASFKELKQLHKELKSPRSERKRSRRHRSETENDDAETVGENPAQSTGVSEVSHGLESKPETQRQVVDAQVKKKERKKGEVRKFGEDGGGISERGGEGGEKKETADSVEVLRTKKKKKKRDNVGNSNEDGDRIEKGDGGVKIAERVNGGVEKREPADSVDTQNKKKKRGTMSEEVKKEESKKRKSGVLEDGGSGALGGEQGDKKKKRRKS</sequence>
<gene>
    <name evidence="2" type="ORF">D8674_021466</name>
</gene>
<reference evidence="3" key="2">
    <citation type="submission" date="2019-10" db="EMBL/GenBank/DDBJ databases">
        <title>A de novo genome assembly of a pear dwarfing rootstock.</title>
        <authorList>
            <person name="Wang F."/>
            <person name="Wang J."/>
            <person name="Li S."/>
            <person name="Zhang Y."/>
            <person name="Fang M."/>
            <person name="Ma L."/>
            <person name="Zhao Y."/>
            <person name="Jiang S."/>
        </authorList>
    </citation>
    <scope>NUCLEOTIDE SEQUENCE [LARGE SCALE GENOMIC DNA]</scope>
</reference>
<evidence type="ECO:0000313" key="2">
    <source>
        <dbReference type="EMBL" id="KAB2614878.1"/>
    </source>
</evidence>
<organism evidence="2 3">
    <name type="scientific">Pyrus ussuriensis x Pyrus communis</name>
    <dbReference type="NCBI Taxonomy" id="2448454"/>
    <lineage>
        <taxon>Eukaryota</taxon>
        <taxon>Viridiplantae</taxon>
        <taxon>Streptophyta</taxon>
        <taxon>Embryophyta</taxon>
        <taxon>Tracheophyta</taxon>
        <taxon>Spermatophyta</taxon>
        <taxon>Magnoliopsida</taxon>
        <taxon>eudicotyledons</taxon>
        <taxon>Gunneridae</taxon>
        <taxon>Pentapetalae</taxon>
        <taxon>rosids</taxon>
        <taxon>fabids</taxon>
        <taxon>Rosales</taxon>
        <taxon>Rosaceae</taxon>
        <taxon>Amygdaloideae</taxon>
        <taxon>Maleae</taxon>
        <taxon>Pyrus</taxon>
    </lineage>
</organism>
<keyword evidence="3" id="KW-1185">Reference proteome</keyword>
<dbReference type="Proteomes" id="UP000327157">
    <property type="component" value="Chromosome 3"/>
</dbReference>
<protein>
    <submittedName>
        <fullName evidence="2">Oleosin GRP-17-like</fullName>
    </submittedName>
</protein>